<evidence type="ECO:0000313" key="1">
    <source>
        <dbReference type="EMBL" id="CAG8574152.1"/>
    </source>
</evidence>
<keyword evidence="2" id="KW-1185">Reference proteome</keyword>
<gene>
    <name evidence="1" type="ORF">ACOLOM_LOCUS5716</name>
</gene>
<feature type="non-terminal residue" evidence="1">
    <location>
        <position position="202"/>
    </location>
</feature>
<name>A0ACA9MAZ0_9GLOM</name>
<proteinExistence type="predicted"/>
<organism evidence="1 2">
    <name type="scientific">Acaulospora colombiana</name>
    <dbReference type="NCBI Taxonomy" id="27376"/>
    <lineage>
        <taxon>Eukaryota</taxon>
        <taxon>Fungi</taxon>
        <taxon>Fungi incertae sedis</taxon>
        <taxon>Mucoromycota</taxon>
        <taxon>Glomeromycotina</taxon>
        <taxon>Glomeromycetes</taxon>
        <taxon>Diversisporales</taxon>
        <taxon>Acaulosporaceae</taxon>
        <taxon>Acaulospora</taxon>
    </lineage>
</organism>
<reference evidence="1" key="1">
    <citation type="submission" date="2021-06" db="EMBL/GenBank/DDBJ databases">
        <authorList>
            <person name="Kallberg Y."/>
            <person name="Tangrot J."/>
            <person name="Rosling A."/>
        </authorList>
    </citation>
    <scope>NUCLEOTIDE SEQUENCE</scope>
    <source>
        <strain evidence="1">CL356</strain>
    </source>
</reference>
<accession>A0ACA9MAZ0</accession>
<evidence type="ECO:0000313" key="2">
    <source>
        <dbReference type="Proteomes" id="UP000789525"/>
    </source>
</evidence>
<sequence>MGPEKEKEQEIVGSFNSMNINPLPAMNTKEINTSALKESAKTQQSSSSNTPQNSKQSFTTPATYDSSRIAEYILNALPETPGEDDLFESFLKNRGQMAACNGEERPSDFGIIESNSTSHLMKNGGGQSLNNKYIPQKRSKTPLGYSGASDPVIISDEDEERDVRRVSKSMKYSSNGNSSLNEEEESYDGSLDHVWITEKERM</sequence>
<dbReference type="Proteomes" id="UP000789525">
    <property type="component" value="Unassembled WGS sequence"/>
</dbReference>
<protein>
    <submittedName>
        <fullName evidence="1">2618_t:CDS:1</fullName>
    </submittedName>
</protein>
<dbReference type="EMBL" id="CAJVPT010010878">
    <property type="protein sequence ID" value="CAG8574152.1"/>
    <property type="molecule type" value="Genomic_DNA"/>
</dbReference>
<comment type="caution">
    <text evidence="1">The sequence shown here is derived from an EMBL/GenBank/DDBJ whole genome shotgun (WGS) entry which is preliminary data.</text>
</comment>